<dbReference type="RefSeq" id="WP_149401502.1">
    <property type="nucleotide sequence ID" value="NZ_BIXY01000025.1"/>
</dbReference>
<protein>
    <recommendedName>
        <fullName evidence="5">HTH tetR-type domain-containing protein</fullName>
    </recommendedName>
</protein>
<dbReference type="InterPro" id="IPR009057">
    <property type="entry name" value="Homeodomain-like_sf"/>
</dbReference>
<comment type="caution">
    <text evidence="6">The sequence shown here is derived from an EMBL/GenBank/DDBJ whole genome shotgun (WGS) entry which is preliminary data.</text>
</comment>
<dbReference type="PROSITE" id="PS50977">
    <property type="entry name" value="HTH_TETR_2"/>
    <property type="match status" value="1"/>
</dbReference>
<feature type="DNA-binding region" description="H-T-H motif" evidence="4">
    <location>
        <begin position="25"/>
        <end position="44"/>
    </location>
</feature>
<evidence type="ECO:0000256" key="1">
    <source>
        <dbReference type="ARBA" id="ARBA00023015"/>
    </source>
</evidence>
<keyword evidence="7" id="KW-1185">Reference proteome</keyword>
<dbReference type="Proteomes" id="UP000322530">
    <property type="component" value="Unassembled WGS sequence"/>
</dbReference>
<reference evidence="6 7" key="1">
    <citation type="submission" date="2019-01" db="EMBL/GenBank/DDBJ databases">
        <title>Draft genome sequence of Dictyobacter sp. Uno17.</title>
        <authorList>
            <person name="Wang C.M."/>
            <person name="Zheng Y."/>
            <person name="Sakai Y."/>
            <person name="Abe K."/>
            <person name="Yokota A."/>
            <person name="Yabe S."/>
        </authorList>
    </citation>
    <scope>NUCLEOTIDE SEQUENCE [LARGE SCALE GENOMIC DNA]</scope>
    <source>
        <strain evidence="6 7">Uno17</strain>
    </source>
</reference>
<dbReference type="PANTHER" id="PTHR30055">
    <property type="entry name" value="HTH-TYPE TRANSCRIPTIONAL REGULATOR RUTR"/>
    <property type="match status" value="1"/>
</dbReference>
<gene>
    <name evidence="6" type="ORF">KDI_20850</name>
</gene>
<dbReference type="InterPro" id="IPR050109">
    <property type="entry name" value="HTH-type_TetR-like_transc_reg"/>
</dbReference>
<dbReference type="Pfam" id="PF00440">
    <property type="entry name" value="TetR_N"/>
    <property type="match status" value="1"/>
</dbReference>
<dbReference type="PRINTS" id="PR00455">
    <property type="entry name" value="HTHTETR"/>
</dbReference>
<sequence>MGATRERILEAAEKLLFLKGSAHVTTKEIARAVGLSESALYRHFDHKEDIFFALMAEHLPAFHEVFRTHQAGTATVRENLVALVLAVVHYYEHLIPMGVSFLADKELLTQFRATTQPLGMGPHNVFKRLAAYLEEEQHLGRLGQHLSALTMATLLLGPCFQRAFNRQFMGFDPLHQTEQQFAEEVVQGLLPAILPS</sequence>
<dbReference type="Gene3D" id="1.10.357.10">
    <property type="entry name" value="Tetracycline Repressor, domain 2"/>
    <property type="match status" value="1"/>
</dbReference>
<dbReference type="OrthoDB" id="9785164at2"/>
<evidence type="ECO:0000256" key="2">
    <source>
        <dbReference type="ARBA" id="ARBA00023125"/>
    </source>
</evidence>
<dbReference type="AlphaFoldDB" id="A0A5A5TAJ9"/>
<keyword evidence="3" id="KW-0804">Transcription</keyword>
<evidence type="ECO:0000256" key="3">
    <source>
        <dbReference type="ARBA" id="ARBA00023163"/>
    </source>
</evidence>
<evidence type="ECO:0000256" key="4">
    <source>
        <dbReference type="PROSITE-ProRule" id="PRU00335"/>
    </source>
</evidence>
<evidence type="ECO:0000313" key="6">
    <source>
        <dbReference type="EMBL" id="GCF08521.1"/>
    </source>
</evidence>
<keyword evidence="2 4" id="KW-0238">DNA-binding</keyword>
<dbReference type="GO" id="GO:0000976">
    <property type="term" value="F:transcription cis-regulatory region binding"/>
    <property type="evidence" value="ECO:0007669"/>
    <property type="project" value="TreeGrafter"/>
</dbReference>
<evidence type="ECO:0000259" key="5">
    <source>
        <dbReference type="PROSITE" id="PS50977"/>
    </source>
</evidence>
<dbReference type="EMBL" id="BIXY01000025">
    <property type="protein sequence ID" value="GCF08521.1"/>
    <property type="molecule type" value="Genomic_DNA"/>
</dbReference>
<dbReference type="SUPFAM" id="SSF46689">
    <property type="entry name" value="Homeodomain-like"/>
    <property type="match status" value="1"/>
</dbReference>
<accession>A0A5A5TAJ9</accession>
<evidence type="ECO:0000313" key="7">
    <source>
        <dbReference type="Proteomes" id="UP000322530"/>
    </source>
</evidence>
<organism evidence="6 7">
    <name type="scientific">Dictyobacter arantiisoli</name>
    <dbReference type="NCBI Taxonomy" id="2014874"/>
    <lineage>
        <taxon>Bacteria</taxon>
        <taxon>Bacillati</taxon>
        <taxon>Chloroflexota</taxon>
        <taxon>Ktedonobacteria</taxon>
        <taxon>Ktedonobacterales</taxon>
        <taxon>Dictyobacteraceae</taxon>
        <taxon>Dictyobacter</taxon>
    </lineage>
</organism>
<dbReference type="GO" id="GO:0003700">
    <property type="term" value="F:DNA-binding transcription factor activity"/>
    <property type="evidence" value="ECO:0007669"/>
    <property type="project" value="TreeGrafter"/>
</dbReference>
<keyword evidence="1" id="KW-0805">Transcription regulation</keyword>
<proteinExistence type="predicted"/>
<dbReference type="PANTHER" id="PTHR30055:SF238">
    <property type="entry name" value="MYCOFACTOCIN BIOSYNTHESIS TRANSCRIPTIONAL REGULATOR MFTR-RELATED"/>
    <property type="match status" value="1"/>
</dbReference>
<name>A0A5A5TAJ9_9CHLR</name>
<dbReference type="InterPro" id="IPR001647">
    <property type="entry name" value="HTH_TetR"/>
</dbReference>
<feature type="domain" description="HTH tetR-type" evidence="5">
    <location>
        <begin position="2"/>
        <end position="62"/>
    </location>
</feature>